<dbReference type="Pfam" id="PF12371">
    <property type="entry name" value="TMEM131_like_N"/>
    <property type="match status" value="1"/>
</dbReference>
<dbReference type="InterPro" id="IPR055436">
    <property type="entry name" value="Ig_TMEM131L_4"/>
</dbReference>
<evidence type="ECO:0000256" key="5">
    <source>
        <dbReference type="ARBA" id="ARBA00022989"/>
    </source>
</evidence>
<dbReference type="NCBIfam" id="NF012200">
    <property type="entry name" value="choice_anch_D"/>
    <property type="match status" value="1"/>
</dbReference>
<evidence type="ECO:0000259" key="11">
    <source>
        <dbReference type="Pfam" id="PF24501"/>
    </source>
</evidence>
<feature type="region of interest" description="Disordered" evidence="7">
    <location>
        <begin position="864"/>
        <end position="889"/>
    </location>
</feature>
<feature type="compositionally biased region" description="Basic and acidic residues" evidence="7">
    <location>
        <begin position="1241"/>
        <end position="1250"/>
    </location>
</feature>
<dbReference type="InterPro" id="IPR055437">
    <property type="entry name" value="TMEM131L_Ig_5"/>
</dbReference>
<organism evidence="12 13">
    <name type="scientific">Loxostege sticticalis</name>
    <name type="common">Beet webworm moth</name>
    <dbReference type="NCBI Taxonomy" id="481309"/>
    <lineage>
        <taxon>Eukaryota</taxon>
        <taxon>Metazoa</taxon>
        <taxon>Ecdysozoa</taxon>
        <taxon>Arthropoda</taxon>
        <taxon>Hexapoda</taxon>
        <taxon>Insecta</taxon>
        <taxon>Pterygota</taxon>
        <taxon>Neoptera</taxon>
        <taxon>Endopterygota</taxon>
        <taxon>Lepidoptera</taxon>
        <taxon>Glossata</taxon>
        <taxon>Ditrysia</taxon>
        <taxon>Pyraloidea</taxon>
        <taxon>Crambidae</taxon>
        <taxon>Pyraustinae</taxon>
        <taxon>Loxostege</taxon>
    </lineage>
</organism>
<evidence type="ECO:0008006" key="14">
    <source>
        <dbReference type="Google" id="ProtNLM"/>
    </source>
</evidence>
<feature type="domain" description="TMEM131L fourth Ig-like" evidence="10">
    <location>
        <begin position="901"/>
        <end position="981"/>
    </location>
</feature>
<feature type="compositionally biased region" description="Low complexity" evidence="7">
    <location>
        <begin position="1259"/>
        <end position="1284"/>
    </location>
</feature>
<keyword evidence="5" id="KW-1133">Transmembrane helix</keyword>
<dbReference type="Pfam" id="PF24501">
    <property type="entry name" value="Ig_TMEM131L_5"/>
    <property type="match status" value="1"/>
</dbReference>
<feature type="domain" description="Transmembrane protein 131-like N-terminal" evidence="9">
    <location>
        <begin position="67"/>
        <end position="148"/>
    </location>
</feature>
<evidence type="ECO:0000313" key="13">
    <source>
        <dbReference type="Proteomes" id="UP001549921"/>
    </source>
</evidence>
<evidence type="ECO:0000313" key="12">
    <source>
        <dbReference type="EMBL" id="KAL0829501.1"/>
    </source>
</evidence>
<dbReference type="InterPro" id="IPR013783">
    <property type="entry name" value="Ig-like_fold"/>
</dbReference>
<feature type="domain" description="TMEM131L fifth Ig-like" evidence="11">
    <location>
        <begin position="1022"/>
        <end position="1083"/>
    </location>
</feature>
<feature type="region of interest" description="Disordered" evidence="7">
    <location>
        <begin position="1478"/>
        <end position="1514"/>
    </location>
</feature>
<protein>
    <recommendedName>
        <fullName evidence="14">Transmembrane protein 131</fullName>
    </recommendedName>
</protein>
<evidence type="ECO:0000256" key="8">
    <source>
        <dbReference type="SAM" id="SignalP"/>
    </source>
</evidence>
<dbReference type="GO" id="GO:0016020">
    <property type="term" value="C:membrane"/>
    <property type="evidence" value="ECO:0007669"/>
    <property type="project" value="UniProtKB-SubCell"/>
</dbReference>
<dbReference type="InterPro" id="IPR039877">
    <property type="entry name" value="TMEM131-like"/>
</dbReference>
<evidence type="ECO:0000256" key="2">
    <source>
        <dbReference type="ARBA" id="ARBA00006682"/>
    </source>
</evidence>
<proteinExistence type="inferred from homology"/>
<dbReference type="Proteomes" id="UP001549921">
    <property type="component" value="Unassembled WGS sequence"/>
</dbReference>
<feature type="compositionally biased region" description="Basic and acidic residues" evidence="7">
    <location>
        <begin position="1352"/>
        <end position="1364"/>
    </location>
</feature>
<feature type="chain" id="PRO_5044752222" description="Transmembrane protein 131" evidence="8">
    <location>
        <begin position="22"/>
        <end position="1514"/>
    </location>
</feature>
<dbReference type="PANTHER" id="PTHR22050:SF0">
    <property type="entry name" value="TRANSMEMBRANE PROTEIN 131 HOMOLOG"/>
    <property type="match status" value="1"/>
</dbReference>
<name>A0ABD0SUS2_LOXSC</name>
<evidence type="ECO:0000256" key="4">
    <source>
        <dbReference type="ARBA" id="ARBA00022729"/>
    </source>
</evidence>
<dbReference type="InterPro" id="IPR022113">
    <property type="entry name" value="TMEM131L_N"/>
</dbReference>
<feature type="region of interest" description="Disordered" evidence="7">
    <location>
        <begin position="1216"/>
        <end position="1407"/>
    </location>
</feature>
<dbReference type="EMBL" id="JBEDNZ010000014">
    <property type="protein sequence ID" value="KAL0829501.1"/>
    <property type="molecule type" value="Genomic_DNA"/>
</dbReference>
<evidence type="ECO:0000256" key="6">
    <source>
        <dbReference type="ARBA" id="ARBA00023136"/>
    </source>
</evidence>
<comment type="caution">
    <text evidence="12">The sequence shown here is derived from an EMBL/GenBank/DDBJ whole genome shotgun (WGS) entry which is preliminary data.</text>
</comment>
<feature type="compositionally biased region" description="Low complexity" evidence="7">
    <location>
        <begin position="1166"/>
        <end position="1180"/>
    </location>
</feature>
<feature type="compositionally biased region" description="Basic residues" evidence="7">
    <location>
        <begin position="1331"/>
        <end position="1340"/>
    </location>
</feature>
<feature type="compositionally biased region" description="Low complexity" evidence="7">
    <location>
        <begin position="1487"/>
        <end position="1505"/>
    </location>
</feature>
<dbReference type="PANTHER" id="PTHR22050">
    <property type="entry name" value="RW1 PROTEIN HOMOLOG"/>
    <property type="match status" value="1"/>
</dbReference>
<keyword evidence="4 8" id="KW-0732">Signal</keyword>
<evidence type="ECO:0000256" key="3">
    <source>
        <dbReference type="ARBA" id="ARBA00022692"/>
    </source>
</evidence>
<sequence length="1514" mass="161624">MYRKIVWCYVLVLTLLDISLNTKLTAQGKSHDVTVHDSLIEGISFQEWGKEADENAVGSHAAAEALRLTPAALRFGRAALGAAHALTVTLTNTHNATVHLASVAGTTPDFHASFFESKTLPPNGNTTFSVVYLGRREGPVAAHLYIHTSLGVHKYPVSAEGVASEWGVWPLVGLRVPHNATLDPVLTLYNPTDKHIQVLLLFLTNVVTLATVLHSLVVAFGSQVREVYSSGSWVGLRLPGGGGAAPREAWRVPPHSSRALVRLALRLPHAHPPHAHQPHAHPPRPLTAYIRIKGDNVGGGGGLVVAVEATAAPAGSFLLPPQLRLRARGSRDPPHTLDISAGNSGAAPVRVEAAVWGARCAAQPLELPPPPPDHHTANGQLDRATHNGVKSEGAHVTVLRPQLDAHQEATQTLQLTLDYARLWSSYASSGSDSLRPEHGMWCGGYVRMGASAVPYSLRLLPGTLHLTPQQIEVVTATREEALREREVRVRNEFPVPVLVSAIDYGPEISKHFHVVEQTPIVLAPDTEAVVGRVRLRSASTGQLHATLAIRTNLTRLELPVLLHSGALQLEWDWPNSSDGHLRVGAVGASSTRRIGVQLYNPTPAVLCVREHSVRLPAAQFALPDQRCISPGARAPGWLTVVAPARAGALAGSVHVRTPHADTRAAVSLAAHAGRLTAPPLAHQPAAPYAWSAAPLVLESSMALGMRVLNVTQPQPDPAVSFVPTGSGWVTAGKHTVGTVYYAPERACEPRCYTGLELSTPEGLSWLRRGESGDRAALREDAELLRERRALFTPHVANITLYVHTSEVVQIPVTGSVAAAWPALRVGGALGGAGLLAGVGGAAAARVRLRNPAARPLLLQPRLTHHHHHRPAQANSPSGPHDPDNLLHPQDVEGVDSFCKKNKCVWSHEAFSISSWHETQPHVTEYRAGNDSHPPILLLAPGAELELTLTLTPTRASPLAAYLYLRNNLTVVEIIPVWGRGAYPSFELGGRRPGSTSPLLFEVTECGEASGGGVVRRTVTVHNTGDVPLKLRDWRLAGRPCQARGFRLQPCAPMALAPNETRALRLAFAADYTLARVPAPLSVRAGDARLDFALRAAAPAQLLRACAATSPRPPFEPALRAAGTLLALAALALVLAAAALDAERELRRARAARTVSPPPTRTPLDLRAVAAPPAVSPASNARPPPPRRRRAARRPAPLDPAAERRAFERWRAEVLRRADDDEDDHSSEEADVREPLTAPPEPETRDRDRSRSVSPPTAPARVSSSESVASGASAASAESSVGSDSSRADDPRDDSEPEPPPPARPRGRTEPAARDHEHENDIRTDDVPLPRSARRPTHSPPRRSAPLPPIGSDVRRRAETERPAADHSLFYFNGDTPPPAPAPTWRATPPLERPAYSPPQTDYRNEFDDNCNSHAHAYGSLWAGAGVGGVGAGSAWAWGGGFAGVRPPPGFAAPPPPRAYDPFRSLAAIWAPGALDWRHEPAAPAPAAPHAAPPADAHASSLDAPASRSAVSKTE</sequence>
<dbReference type="Gene3D" id="2.60.40.10">
    <property type="entry name" value="Immunoglobulins"/>
    <property type="match status" value="1"/>
</dbReference>
<evidence type="ECO:0000256" key="7">
    <source>
        <dbReference type="SAM" id="MobiDB-lite"/>
    </source>
</evidence>
<feature type="compositionally biased region" description="Basic and acidic residues" evidence="7">
    <location>
        <begin position="1306"/>
        <end position="1327"/>
    </location>
</feature>
<feature type="region of interest" description="Disordered" evidence="7">
    <location>
        <begin position="1148"/>
        <end position="1203"/>
    </location>
</feature>
<gene>
    <name evidence="12" type="ORF">ABMA28_003022</name>
</gene>
<accession>A0ABD0SUS2</accession>
<dbReference type="Pfam" id="PF24499">
    <property type="entry name" value="Ig_TMEM131L_4"/>
    <property type="match status" value="1"/>
</dbReference>
<keyword evidence="3" id="KW-0812">Transmembrane</keyword>
<comment type="similarity">
    <text evidence="2">Belongs to the TMEM131 family.</text>
</comment>
<evidence type="ECO:0000259" key="10">
    <source>
        <dbReference type="Pfam" id="PF24499"/>
    </source>
</evidence>
<reference evidence="12 13" key="1">
    <citation type="submission" date="2024-06" db="EMBL/GenBank/DDBJ databases">
        <title>A chromosome-level genome assembly of beet webworm, Loxostege sticticalis.</title>
        <authorList>
            <person name="Zhang Y."/>
        </authorList>
    </citation>
    <scope>NUCLEOTIDE SEQUENCE [LARGE SCALE GENOMIC DNA]</scope>
    <source>
        <strain evidence="12">AQ028</strain>
        <tissue evidence="12">Male pupae</tissue>
    </source>
</reference>
<feature type="signal peptide" evidence="8">
    <location>
        <begin position="1"/>
        <end position="21"/>
    </location>
</feature>
<keyword evidence="6" id="KW-0472">Membrane</keyword>
<evidence type="ECO:0000256" key="1">
    <source>
        <dbReference type="ARBA" id="ARBA00004479"/>
    </source>
</evidence>
<comment type="subcellular location">
    <subcellularLocation>
        <location evidence="1">Membrane</location>
        <topology evidence="1">Single-pass type I membrane protein</topology>
    </subcellularLocation>
</comment>
<evidence type="ECO:0000259" key="9">
    <source>
        <dbReference type="Pfam" id="PF12371"/>
    </source>
</evidence>